<accession>A0A0G4FMS1</accession>
<organism evidence="1 2">
    <name type="scientific">Vitrella brassicaformis (strain CCMP3155)</name>
    <dbReference type="NCBI Taxonomy" id="1169540"/>
    <lineage>
        <taxon>Eukaryota</taxon>
        <taxon>Sar</taxon>
        <taxon>Alveolata</taxon>
        <taxon>Colpodellida</taxon>
        <taxon>Vitrellaceae</taxon>
        <taxon>Vitrella</taxon>
    </lineage>
</organism>
<dbReference type="PhylomeDB" id="A0A0G4FMS1"/>
<gene>
    <name evidence="1" type="ORF">Vbra_15783</name>
</gene>
<keyword evidence="2" id="KW-1185">Reference proteome</keyword>
<evidence type="ECO:0000313" key="1">
    <source>
        <dbReference type="EMBL" id="CEM15537.1"/>
    </source>
</evidence>
<reference evidence="1 2" key="1">
    <citation type="submission" date="2014-11" db="EMBL/GenBank/DDBJ databases">
        <authorList>
            <person name="Zhu J."/>
            <person name="Qi W."/>
            <person name="Song R."/>
        </authorList>
    </citation>
    <scope>NUCLEOTIDE SEQUENCE [LARGE SCALE GENOMIC DNA]</scope>
</reference>
<dbReference type="InParanoid" id="A0A0G4FMS1"/>
<dbReference type="VEuPathDB" id="CryptoDB:Vbra_15783"/>
<dbReference type="AlphaFoldDB" id="A0A0G4FMS1"/>
<dbReference type="Proteomes" id="UP000041254">
    <property type="component" value="Unassembled WGS sequence"/>
</dbReference>
<protein>
    <submittedName>
        <fullName evidence="1">Uncharacterized protein</fullName>
    </submittedName>
</protein>
<dbReference type="EMBL" id="CDMY01000466">
    <property type="protein sequence ID" value="CEM15537.1"/>
    <property type="molecule type" value="Genomic_DNA"/>
</dbReference>
<name>A0A0G4FMS1_VITBC</name>
<evidence type="ECO:0000313" key="2">
    <source>
        <dbReference type="Proteomes" id="UP000041254"/>
    </source>
</evidence>
<proteinExistence type="predicted"/>
<sequence length="123" mass="13901">MWAGGTASQMAVADLFEKLAEATAQFEMENFMNGSGEYINVIRTHTHEVQVYCCKEVFDKLALAHTRFEVENFLNGSGEYIHIISTHTHEFQVYYCKVLLDELSPPGGHKRQTAESQISHDSS</sequence>